<feature type="region of interest" description="Disordered" evidence="1">
    <location>
        <begin position="188"/>
        <end position="285"/>
    </location>
</feature>
<protein>
    <submittedName>
        <fullName evidence="3">Uncharacterized protein</fullName>
    </submittedName>
</protein>
<dbReference type="EMBL" id="CATQJL010000316">
    <property type="protein sequence ID" value="CAJ0604831.1"/>
    <property type="molecule type" value="Genomic_DNA"/>
</dbReference>
<feature type="compositionally biased region" description="Polar residues" evidence="1">
    <location>
        <begin position="220"/>
        <end position="233"/>
    </location>
</feature>
<feature type="compositionally biased region" description="Low complexity" evidence="1">
    <location>
        <begin position="196"/>
        <end position="213"/>
    </location>
</feature>
<evidence type="ECO:0000256" key="1">
    <source>
        <dbReference type="SAM" id="MobiDB-lite"/>
    </source>
</evidence>
<comment type="caution">
    <text evidence="3">The sequence shown here is derived from an EMBL/GenBank/DDBJ whole genome shotgun (WGS) entry which is preliminary data.</text>
</comment>
<feature type="signal peptide" evidence="2">
    <location>
        <begin position="1"/>
        <end position="17"/>
    </location>
</feature>
<gene>
    <name evidence="3" type="ORF">CYNAS_LOCUS16814</name>
</gene>
<dbReference type="Proteomes" id="UP001176961">
    <property type="component" value="Unassembled WGS sequence"/>
</dbReference>
<name>A0AA36H638_CYLNA</name>
<accession>A0AA36H638</accession>
<feature type="compositionally biased region" description="Polar residues" evidence="1">
    <location>
        <begin position="264"/>
        <end position="274"/>
    </location>
</feature>
<reference evidence="3" key="1">
    <citation type="submission" date="2023-07" db="EMBL/GenBank/DDBJ databases">
        <authorList>
            <consortium name="CYATHOMIX"/>
        </authorList>
    </citation>
    <scope>NUCLEOTIDE SEQUENCE</scope>
    <source>
        <strain evidence="3">N/A</strain>
    </source>
</reference>
<sequence>MGIAVTSYLMLLEVLMGQGFFACPCAQLLPSPCTCQAGFMPFCTCTRTILKYSCPCSTPPPPCRAACQRTCTSMCARNGLGPRCPSYCGFSCLQSCMHQQAVPIQIVMNRLVAPLGQCIPFCRKNCERSCIPMVSTATCIPLCKQPCEQKCSQFTPTGVKNFEKVEQSIHGLIAPSALLTQSALLPTISQKEPNGSSTSTSSPTITTFSSQSTPREPTLIPSSAFETTSQPQTAEEGGAYVDIPIEDSGLTSPTDRMTLFEEPQQFNDSTTPETSELADKKSVVV</sequence>
<evidence type="ECO:0000256" key="2">
    <source>
        <dbReference type="SAM" id="SignalP"/>
    </source>
</evidence>
<evidence type="ECO:0000313" key="4">
    <source>
        <dbReference type="Proteomes" id="UP001176961"/>
    </source>
</evidence>
<evidence type="ECO:0000313" key="3">
    <source>
        <dbReference type="EMBL" id="CAJ0604831.1"/>
    </source>
</evidence>
<organism evidence="3 4">
    <name type="scientific">Cylicocyclus nassatus</name>
    <name type="common">Nematode worm</name>
    <dbReference type="NCBI Taxonomy" id="53992"/>
    <lineage>
        <taxon>Eukaryota</taxon>
        <taxon>Metazoa</taxon>
        <taxon>Ecdysozoa</taxon>
        <taxon>Nematoda</taxon>
        <taxon>Chromadorea</taxon>
        <taxon>Rhabditida</taxon>
        <taxon>Rhabditina</taxon>
        <taxon>Rhabditomorpha</taxon>
        <taxon>Strongyloidea</taxon>
        <taxon>Strongylidae</taxon>
        <taxon>Cylicocyclus</taxon>
    </lineage>
</organism>
<proteinExistence type="predicted"/>
<keyword evidence="4" id="KW-1185">Reference proteome</keyword>
<feature type="chain" id="PRO_5041297012" evidence="2">
    <location>
        <begin position="18"/>
        <end position="285"/>
    </location>
</feature>
<dbReference type="AlphaFoldDB" id="A0AA36H638"/>
<keyword evidence="2" id="KW-0732">Signal</keyword>